<sequence length="138" mass="15303">MIVLDTNILSELMRPIPEPKVLAWLEKQTGDILFTTAISRGEMLYGAQRLPAGKRRDEIFQEIEAIFSTDMAGRVLPYDEAAADAHAELAALRRAQGRPSSQSDMMIVGIVRSHGARLATRNVRDFEGCGIALVDPWH</sequence>
<evidence type="ECO:0000256" key="3">
    <source>
        <dbReference type="ARBA" id="ARBA00022722"/>
    </source>
</evidence>
<dbReference type="RefSeq" id="WP_376948012.1">
    <property type="nucleotide sequence ID" value="NZ_CP171449.1"/>
</dbReference>
<keyword evidence="3 8" id="KW-0540">Nuclease</keyword>
<dbReference type="PANTHER" id="PTHR33653">
    <property type="entry name" value="RIBONUCLEASE VAPC2"/>
    <property type="match status" value="1"/>
</dbReference>
<comment type="cofactor">
    <cofactor evidence="1 8">
        <name>Mg(2+)</name>
        <dbReference type="ChEBI" id="CHEBI:18420"/>
    </cofactor>
</comment>
<feature type="domain" description="PIN" evidence="9">
    <location>
        <begin position="2"/>
        <end position="124"/>
    </location>
</feature>
<keyword evidence="4 8" id="KW-0479">Metal-binding</keyword>
<dbReference type="Proteomes" id="UP001589891">
    <property type="component" value="Unassembled WGS sequence"/>
</dbReference>
<dbReference type="Gene3D" id="3.40.50.1010">
    <property type="entry name" value="5'-nuclease"/>
    <property type="match status" value="1"/>
</dbReference>
<evidence type="ECO:0000313" key="11">
    <source>
        <dbReference type="Proteomes" id="UP001589891"/>
    </source>
</evidence>
<accession>A0ABV6SQ30</accession>
<dbReference type="HAMAP" id="MF_00265">
    <property type="entry name" value="VapC_Nob1"/>
    <property type="match status" value="1"/>
</dbReference>
<organism evidence="10 11">
    <name type="scientific">Azorhizophilus paspali</name>
    <name type="common">Azotobacter paspali</name>
    <dbReference type="NCBI Taxonomy" id="69963"/>
    <lineage>
        <taxon>Bacteria</taxon>
        <taxon>Pseudomonadati</taxon>
        <taxon>Pseudomonadota</taxon>
        <taxon>Gammaproteobacteria</taxon>
        <taxon>Pseudomonadales</taxon>
        <taxon>Pseudomonadaceae</taxon>
        <taxon>Azorhizophilus</taxon>
    </lineage>
</organism>
<dbReference type="InterPro" id="IPR002716">
    <property type="entry name" value="PIN_dom"/>
</dbReference>
<evidence type="ECO:0000313" key="10">
    <source>
        <dbReference type="EMBL" id="MFC0711221.1"/>
    </source>
</evidence>
<dbReference type="SUPFAM" id="SSF88723">
    <property type="entry name" value="PIN domain-like"/>
    <property type="match status" value="1"/>
</dbReference>
<name>A0ABV6SQ30_AZOPA</name>
<keyword evidence="6 8" id="KW-0460">Magnesium</keyword>
<dbReference type="EC" id="3.1.-.-" evidence="8"/>
<proteinExistence type="inferred from homology"/>
<dbReference type="InterPro" id="IPR022907">
    <property type="entry name" value="VapC_family"/>
</dbReference>
<dbReference type="Pfam" id="PF01850">
    <property type="entry name" value="PIN"/>
    <property type="match status" value="1"/>
</dbReference>
<comment type="caution">
    <text evidence="10">The sequence shown here is derived from an EMBL/GenBank/DDBJ whole genome shotgun (WGS) entry which is preliminary data.</text>
</comment>
<keyword evidence="11" id="KW-1185">Reference proteome</keyword>
<reference evidence="10 11" key="1">
    <citation type="submission" date="2024-09" db="EMBL/GenBank/DDBJ databases">
        <authorList>
            <person name="Sun Q."/>
            <person name="Mori K."/>
        </authorList>
    </citation>
    <scope>NUCLEOTIDE SEQUENCE [LARGE SCALE GENOMIC DNA]</scope>
    <source>
        <strain evidence="10 11">NCAIM B.01794</strain>
    </source>
</reference>
<feature type="binding site" evidence="8">
    <location>
        <position position="5"/>
    </location>
    <ligand>
        <name>Mg(2+)</name>
        <dbReference type="ChEBI" id="CHEBI:18420"/>
    </ligand>
</feature>
<dbReference type="CDD" id="cd18731">
    <property type="entry name" value="PIN_NgFitB-like"/>
    <property type="match status" value="1"/>
</dbReference>
<dbReference type="EMBL" id="JBHLSS010000108">
    <property type="protein sequence ID" value="MFC0711221.1"/>
    <property type="molecule type" value="Genomic_DNA"/>
</dbReference>
<comment type="function">
    <text evidence="8">Toxic component of a toxin-antitoxin (TA) system. An RNase.</text>
</comment>
<protein>
    <recommendedName>
        <fullName evidence="8">Ribonuclease VapC</fullName>
        <shortName evidence="8">RNase VapC</shortName>
        <ecNumber evidence="8">3.1.-.-</ecNumber>
    </recommendedName>
    <alternativeName>
        <fullName evidence="8">Toxin VapC</fullName>
    </alternativeName>
</protein>
<evidence type="ECO:0000256" key="1">
    <source>
        <dbReference type="ARBA" id="ARBA00001946"/>
    </source>
</evidence>
<evidence type="ECO:0000256" key="5">
    <source>
        <dbReference type="ARBA" id="ARBA00022801"/>
    </source>
</evidence>
<gene>
    <name evidence="8" type="primary">vapC</name>
    <name evidence="10" type="ORF">ACFFGX_17275</name>
</gene>
<evidence type="ECO:0000256" key="8">
    <source>
        <dbReference type="HAMAP-Rule" id="MF_00265"/>
    </source>
</evidence>
<evidence type="ECO:0000256" key="6">
    <source>
        <dbReference type="ARBA" id="ARBA00022842"/>
    </source>
</evidence>
<evidence type="ECO:0000259" key="9">
    <source>
        <dbReference type="Pfam" id="PF01850"/>
    </source>
</evidence>
<dbReference type="PANTHER" id="PTHR33653:SF1">
    <property type="entry name" value="RIBONUCLEASE VAPC2"/>
    <property type="match status" value="1"/>
</dbReference>
<feature type="binding site" evidence="8">
    <location>
        <position position="104"/>
    </location>
    <ligand>
        <name>Mg(2+)</name>
        <dbReference type="ChEBI" id="CHEBI:18420"/>
    </ligand>
</feature>
<evidence type="ECO:0000256" key="7">
    <source>
        <dbReference type="ARBA" id="ARBA00038093"/>
    </source>
</evidence>
<keyword evidence="2 8" id="KW-1277">Toxin-antitoxin system</keyword>
<comment type="similarity">
    <text evidence="7 8">Belongs to the PINc/VapC protein family.</text>
</comment>
<evidence type="ECO:0000256" key="4">
    <source>
        <dbReference type="ARBA" id="ARBA00022723"/>
    </source>
</evidence>
<dbReference type="InterPro" id="IPR029060">
    <property type="entry name" value="PIN-like_dom_sf"/>
</dbReference>
<evidence type="ECO:0000256" key="2">
    <source>
        <dbReference type="ARBA" id="ARBA00022649"/>
    </source>
</evidence>
<keyword evidence="8" id="KW-0800">Toxin</keyword>
<dbReference type="InterPro" id="IPR050556">
    <property type="entry name" value="Type_II_TA_system_RNase"/>
</dbReference>
<keyword evidence="5 8" id="KW-0378">Hydrolase</keyword>